<dbReference type="Gene3D" id="2.60.40.1190">
    <property type="match status" value="1"/>
</dbReference>
<dbReference type="InterPro" id="IPR010502">
    <property type="entry name" value="Carb-bd_dom_fam9"/>
</dbReference>
<evidence type="ECO:0000259" key="1">
    <source>
        <dbReference type="Pfam" id="PF06452"/>
    </source>
</evidence>
<accession>A0ABS1HLT1</accession>
<keyword evidence="4" id="KW-1185">Reference proteome</keyword>
<comment type="caution">
    <text evidence="3">The sequence shown here is derived from an EMBL/GenBank/DDBJ whole genome shotgun (WGS) entry which is preliminary data.</text>
</comment>
<dbReference type="Pfam" id="PF06452">
    <property type="entry name" value="CBM9_1"/>
    <property type="match status" value="1"/>
</dbReference>
<organism evidence="3 4">
    <name type="scientific">Carboxylicivirga marina</name>
    <dbReference type="NCBI Taxonomy" id="2800988"/>
    <lineage>
        <taxon>Bacteria</taxon>
        <taxon>Pseudomonadati</taxon>
        <taxon>Bacteroidota</taxon>
        <taxon>Bacteroidia</taxon>
        <taxon>Marinilabiliales</taxon>
        <taxon>Marinilabiliaceae</taxon>
        <taxon>Carboxylicivirga</taxon>
    </lineage>
</organism>
<dbReference type="EMBL" id="JAENRR010000038">
    <property type="protein sequence ID" value="MBK3518635.1"/>
    <property type="molecule type" value="Genomic_DNA"/>
</dbReference>
<dbReference type="CDD" id="cd09618">
    <property type="entry name" value="CBM9_like_2"/>
    <property type="match status" value="1"/>
</dbReference>
<dbReference type="InterPro" id="IPR045670">
    <property type="entry name" value="DUF5916"/>
</dbReference>
<dbReference type="RefSeq" id="WP_200465861.1">
    <property type="nucleotide sequence ID" value="NZ_JAENRR010000038.1"/>
</dbReference>
<protein>
    <submittedName>
        <fullName evidence="3">Carbohydrate binding family 9 domain-containing protein</fullName>
    </submittedName>
</protein>
<feature type="domain" description="Carbohydrate-binding" evidence="1">
    <location>
        <begin position="38"/>
        <end position="202"/>
    </location>
</feature>
<feature type="domain" description="DUF5916" evidence="2">
    <location>
        <begin position="240"/>
        <end position="653"/>
    </location>
</feature>
<reference evidence="3 4" key="1">
    <citation type="submission" date="2021-01" db="EMBL/GenBank/DDBJ databases">
        <title>Carboxyliciviraga sp.nov., isolated from coastal sediments.</title>
        <authorList>
            <person name="Lu D."/>
            <person name="Zhang T."/>
        </authorList>
    </citation>
    <scope>NUCLEOTIDE SEQUENCE [LARGE SCALE GENOMIC DNA]</scope>
    <source>
        <strain evidence="3 4">N1Y132</strain>
    </source>
</reference>
<evidence type="ECO:0000313" key="3">
    <source>
        <dbReference type="EMBL" id="MBK3518635.1"/>
    </source>
</evidence>
<proteinExistence type="predicted"/>
<evidence type="ECO:0000259" key="2">
    <source>
        <dbReference type="Pfam" id="PF19313"/>
    </source>
</evidence>
<gene>
    <name evidence="3" type="ORF">JIV24_14915</name>
</gene>
<evidence type="ECO:0000313" key="4">
    <source>
        <dbReference type="Proteomes" id="UP000605676"/>
    </source>
</evidence>
<sequence length="745" mass="86481">MRPVLSLLMFMCISVWSLGQAPGLNRIHITKTEQAFIIDGQLDEEGWRKARLIDEFWQHWPIDTIPAMAKTEVRITYDDTHIYVGAICYEEDPKPVTLSMRRDDEGNYWSSDAFCVSLDPNNNDKNGYIFGMNSQGVQLDGTLAQRGANPYLDPFWDEFWEGEARITDYGYVYEMAIPFTSIKFNEENADWGINFIRNDMKRAAYDIWSRFPMAFSGLDFGYNGEVFFKDDVPENNGGQLIMIPSLSGGLVNDFFEGTELESNITGGLDAKMSIGSDLSLDLSVYPDFSTVYVDRQYIDFYRFEYYLPEMRSFFLENGDLFSSFGSYSDHTTVASDNRIKSLYTRRIGMYEWDYVPMVYGVRFSGNVTDDVRIGLLNVTNESYKDQASQNYSAASFQWGVFKRSAIKGVFTNRQSLYDVYKFDKDDYNRTAGLEFDYMNASGSWTGSLKYHNSFNPENYSNAHFAGGELNYASSKLRINNKIYQVGDNYIADMGFVPRLYHKNDVDNTEFRQGFTEFTNFTSLVFYPESDVFLYFTPGHRFSVFTNPSGEVSDYSGTLNFWGEFESRSAFNLFLNYEKASLLAPRDILHNDKPLPAGEYYYQSIGAYWRSDGRKRLQVSSTLEYGSFYNGKKTSAHMGLSYRIEPWGRLLLDYNYCRLDFPEPQGLENYHLAAFTSELALKKDLNWTTLVQYNTQQENMNINSMIQWRFRPMSDFFIVVKEDFEAGNFRNKRFQVNFKIRYWINI</sequence>
<name>A0ABS1HLT1_9BACT</name>
<dbReference type="Proteomes" id="UP000605676">
    <property type="component" value="Unassembled WGS sequence"/>
</dbReference>
<dbReference type="Pfam" id="PF19313">
    <property type="entry name" value="DUF5916"/>
    <property type="match status" value="1"/>
</dbReference>
<dbReference type="SUPFAM" id="SSF49344">
    <property type="entry name" value="CBD9-like"/>
    <property type="match status" value="1"/>
</dbReference>